<feature type="compositionally biased region" description="Basic and acidic residues" evidence="1">
    <location>
        <begin position="169"/>
        <end position="193"/>
    </location>
</feature>
<feature type="region of interest" description="Disordered" evidence="1">
    <location>
        <begin position="169"/>
        <end position="229"/>
    </location>
</feature>
<sequence length="300" mass="33987">MGKSYKKGMFRPGPVMPDQPNTDAIEKSMNAAKAMSKAQKKKLVKAAKAKKDDDDDGGDDDDDDDGDDDEEDGKGKRKAGNDDDEEEDKRLRKQKKKVKIAINDVPMKPASGKIKHHCPQNIHKTQAQCASAKCSYLCPNCQSVVSNYGGSACRKCGQNAWLEAREQALRRKEDEEAEERKKEAARKKAENTKRKVTRKMTRDEKERRDRITAEAQKKEFEERKKKAEEEEAKALAKAQAQAKMVTTAGIKKNTGRFGSKAKKAKKSRRKFWSGMSEDDVLTVKVAMLLYRHCQDLIWKF</sequence>
<accession>A0A9P8VBJ4</accession>
<feature type="region of interest" description="Disordered" evidence="1">
    <location>
        <begin position="1"/>
        <end position="116"/>
    </location>
</feature>
<evidence type="ECO:0000313" key="3">
    <source>
        <dbReference type="Proteomes" id="UP000770015"/>
    </source>
</evidence>
<feature type="compositionally biased region" description="Acidic residues" evidence="1">
    <location>
        <begin position="53"/>
        <end position="72"/>
    </location>
</feature>
<gene>
    <name evidence="2" type="ORF">F5X68DRAFT_17003</name>
</gene>
<name>A0A9P8VBJ4_9PEZI</name>
<feature type="compositionally biased region" description="Basic and acidic residues" evidence="1">
    <location>
        <begin position="200"/>
        <end position="229"/>
    </location>
</feature>
<protein>
    <submittedName>
        <fullName evidence="2">Uncharacterized protein</fullName>
    </submittedName>
</protein>
<feature type="compositionally biased region" description="Basic residues" evidence="1">
    <location>
        <begin position="38"/>
        <end position="48"/>
    </location>
</feature>
<comment type="caution">
    <text evidence="2">The sequence shown here is derived from an EMBL/GenBank/DDBJ whole genome shotgun (WGS) entry which is preliminary data.</text>
</comment>
<evidence type="ECO:0000256" key="1">
    <source>
        <dbReference type="SAM" id="MobiDB-lite"/>
    </source>
</evidence>
<evidence type="ECO:0000313" key="2">
    <source>
        <dbReference type="EMBL" id="KAH6685781.1"/>
    </source>
</evidence>
<dbReference type="OrthoDB" id="10645305at2759"/>
<reference evidence="2" key="1">
    <citation type="journal article" date="2021" name="Nat. Commun.">
        <title>Genetic determinants of endophytism in the Arabidopsis root mycobiome.</title>
        <authorList>
            <person name="Mesny F."/>
            <person name="Miyauchi S."/>
            <person name="Thiergart T."/>
            <person name="Pickel B."/>
            <person name="Atanasova L."/>
            <person name="Karlsson M."/>
            <person name="Huettel B."/>
            <person name="Barry K.W."/>
            <person name="Haridas S."/>
            <person name="Chen C."/>
            <person name="Bauer D."/>
            <person name="Andreopoulos W."/>
            <person name="Pangilinan J."/>
            <person name="LaButti K."/>
            <person name="Riley R."/>
            <person name="Lipzen A."/>
            <person name="Clum A."/>
            <person name="Drula E."/>
            <person name="Henrissat B."/>
            <person name="Kohler A."/>
            <person name="Grigoriev I.V."/>
            <person name="Martin F.M."/>
            <person name="Hacquard S."/>
        </authorList>
    </citation>
    <scope>NUCLEOTIDE SEQUENCE</scope>
    <source>
        <strain evidence="2">MPI-SDFR-AT-0117</strain>
    </source>
</reference>
<dbReference type="AlphaFoldDB" id="A0A9P8VBJ4"/>
<dbReference type="Proteomes" id="UP000770015">
    <property type="component" value="Unassembled WGS sequence"/>
</dbReference>
<proteinExistence type="predicted"/>
<keyword evidence="3" id="KW-1185">Reference proteome</keyword>
<organism evidence="2 3">
    <name type="scientific">Plectosphaerella plurivora</name>
    <dbReference type="NCBI Taxonomy" id="936078"/>
    <lineage>
        <taxon>Eukaryota</taxon>
        <taxon>Fungi</taxon>
        <taxon>Dikarya</taxon>
        <taxon>Ascomycota</taxon>
        <taxon>Pezizomycotina</taxon>
        <taxon>Sordariomycetes</taxon>
        <taxon>Hypocreomycetidae</taxon>
        <taxon>Glomerellales</taxon>
        <taxon>Plectosphaerellaceae</taxon>
        <taxon>Plectosphaerella</taxon>
    </lineage>
</organism>
<dbReference type="EMBL" id="JAGSXJ010000014">
    <property type="protein sequence ID" value="KAH6685781.1"/>
    <property type="molecule type" value="Genomic_DNA"/>
</dbReference>